<gene>
    <name evidence="1" type="ORF">CPB84DRAFT_1772275</name>
</gene>
<evidence type="ECO:0000313" key="2">
    <source>
        <dbReference type="Proteomes" id="UP000724874"/>
    </source>
</evidence>
<sequence length="538" mass="60976">MKGHSQRNLLPSSRSQSSRHAFDLNVDELVDRIGRIDPEIYAQSPSQPCYISLLPPEILTEIFTYCIPLDQYPIPCRTEAPLLLIQVSPQWRNLALSVPDLWTALHINYKDAAEDIPAAETWLTRSRHRPLTLSIAIDFGEQRHQEILDALCRHSQRWKHVRFDFRHLLCPPMYSIDLAQDSVPELTTFEFHSRDISTTNIYPITRLLSSAPKLREVTWVDDVADTDTLLELPLNRLSRLSLAMEHGTLDYLQLLNQCHNLEHIRITKPLLQTPQSRSPLFLSKLTSLNISSDLTSILDHLILPALREVRIYSDIDKQAQPHPHFYSSLPHGHPYPSVSASSSAEVWSPSAFLSLVDRSACAITSLSVTPPMTEDTLLMCLHQLSASLVKLSVEGIVVGDVLLGSLTRCLSMGNASVDQHMSFEDNYEKILCPNLADLNLDTRVSCTQGVLASMVHSRLALPRCQRQEGSDNSSWTPLRNIKILDGHKDLEKLQELSQLSYNHSTRRSEALKVIIVAKKPTRTRPRTFFFRRKLCASR</sequence>
<reference evidence="1" key="1">
    <citation type="submission" date="2020-11" db="EMBL/GenBank/DDBJ databases">
        <authorList>
            <consortium name="DOE Joint Genome Institute"/>
            <person name="Ahrendt S."/>
            <person name="Riley R."/>
            <person name="Andreopoulos W."/>
            <person name="LaButti K."/>
            <person name="Pangilinan J."/>
            <person name="Ruiz-duenas F.J."/>
            <person name="Barrasa J.M."/>
            <person name="Sanchez-Garcia M."/>
            <person name="Camarero S."/>
            <person name="Miyauchi S."/>
            <person name="Serrano A."/>
            <person name="Linde D."/>
            <person name="Babiker R."/>
            <person name="Drula E."/>
            <person name="Ayuso-Fernandez I."/>
            <person name="Pacheco R."/>
            <person name="Padilla G."/>
            <person name="Ferreira P."/>
            <person name="Barriuso J."/>
            <person name="Kellner H."/>
            <person name="Castanera R."/>
            <person name="Alfaro M."/>
            <person name="Ramirez L."/>
            <person name="Pisabarro A.G."/>
            <person name="Kuo A."/>
            <person name="Tritt A."/>
            <person name="Lipzen A."/>
            <person name="He G."/>
            <person name="Yan M."/>
            <person name="Ng V."/>
            <person name="Cullen D."/>
            <person name="Martin F."/>
            <person name="Rosso M.-N."/>
            <person name="Henrissat B."/>
            <person name="Hibbett D."/>
            <person name="Martinez A.T."/>
            <person name="Grigoriev I.V."/>
        </authorList>
    </citation>
    <scope>NUCLEOTIDE SEQUENCE</scope>
    <source>
        <strain evidence="1">AH 44721</strain>
    </source>
</reference>
<protein>
    <recommendedName>
        <fullName evidence="3">F-box domain-containing protein</fullName>
    </recommendedName>
</protein>
<dbReference type="OrthoDB" id="3253362at2759"/>
<dbReference type="AlphaFoldDB" id="A0A9P5TPJ0"/>
<organism evidence="1 2">
    <name type="scientific">Gymnopilus junonius</name>
    <name type="common">Spectacular rustgill mushroom</name>
    <name type="synonym">Gymnopilus spectabilis subsp. junonius</name>
    <dbReference type="NCBI Taxonomy" id="109634"/>
    <lineage>
        <taxon>Eukaryota</taxon>
        <taxon>Fungi</taxon>
        <taxon>Dikarya</taxon>
        <taxon>Basidiomycota</taxon>
        <taxon>Agaricomycotina</taxon>
        <taxon>Agaricomycetes</taxon>
        <taxon>Agaricomycetidae</taxon>
        <taxon>Agaricales</taxon>
        <taxon>Agaricineae</taxon>
        <taxon>Hymenogastraceae</taxon>
        <taxon>Gymnopilus</taxon>
    </lineage>
</organism>
<dbReference type="InterPro" id="IPR036047">
    <property type="entry name" value="F-box-like_dom_sf"/>
</dbReference>
<evidence type="ECO:0000313" key="1">
    <source>
        <dbReference type="EMBL" id="KAF8905049.1"/>
    </source>
</evidence>
<comment type="caution">
    <text evidence="1">The sequence shown here is derived from an EMBL/GenBank/DDBJ whole genome shotgun (WGS) entry which is preliminary data.</text>
</comment>
<name>A0A9P5TPJ0_GYMJU</name>
<proteinExistence type="predicted"/>
<keyword evidence="2" id="KW-1185">Reference proteome</keyword>
<dbReference type="EMBL" id="JADNYJ010000024">
    <property type="protein sequence ID" value="KAF8905049.1"/>
    <property type="molecule type" value="Genomic_DNA"/>
</dbReference>
<accession>A0A9P5TPJ0</accession>
<dbReference type="Proteomes" id="UP000724874">
    <property type="component" value="Unassembled WGS sequence"/>
</dbReference>
<dbReference type="SUPFAM" id="SSF81383">
    <property type="entry name" value="F-box domain"/>
    <property type="match status" value="1"/>
</dbReference>
<evidence type="ECO:0008006" key="3">
    <source>
        <dbReference type="Google" id="ProtNLM"/>
    </source>
</evidence>